<evidence type="ECO:0000313" key="1">
    <source>
        <dbReference type="EMBL" id="GFE41158.1"/>
    </source>
</evidence>
<evidence type="ECO:0008006" key="3">
    <source>
        <dbReference type="Google" id="ProtNLM"/>
    </source>
</evidence>
<reference evidence="1 2" key="1">
    <citation type="submission" date="2019-12" db="EMBL/GenBank/DDBJ databases">
        <title>Whole genome shotgun sequence of Streptomyces tubercidicus NBRC 13090.</title>
        <authorList>
            <person name="Ichikawa N."/>
            <person name="Kimura A."/>
            <person name="Kitahashi Y."/>
            <person name="Komaki H."/>
            <person name="Tamura T."/>
        </authorList>
    </citation>
    <scope>NUCLEOTIDE SEQUENCE [LARGE SCALE GENOMIC DNA]</scope>
    <source>
        <strain evidence="1 2">NBRC 13090</strain>
    </source>
</reference>
<keyword evidence="2" id="KW-1185">Reference proteome</keyword>
<sequence>MRDDVTGLNSAVSTSFGHDLLTEWIPDALGATDVIRDLAGGTVAVPERLDVGWLQVPLTRRTESVPVVPPAVRAHAHLLVERSLLYQEMRPEVFSYRSPVWDYRSAYRARQTRMREMARRGDLPLVLRLDIHRFGQSLPLHVLLDAPWMTGELAGYLTELHRATGRCLLPGHRWANRLGTAALAPIDALLAVTTPGRWFRWGDDWHVFVRDSAEAEQVRDVVEGGLEGLGLRLSEEKTTTEPVNDLFTGPAHDVAGHPPEVWRRGIQDADVRALRYALARIEPDAQMSRALVGTVRTWPVLLPRAVQYLDRAVSTPAGQEAARELLEDAHADLFGAARILALAGRHQALASGVSDRLLDVAAGCGISGLRALAARVALCTGRRRLVHRPPAHLLRWIAQGADIRRNPPSVATLL</sequence>
<evidence type="ECO:0000313" key="2">
    <source>
        <dbReference type="Proteomes" id="UP000431826"/>
    </source>
</evidence>
<comment type="caution">
    <text evidence="1">The sequence shown here is derived from an EMBL/GenBank/DDBJ whole genome shotgun (WGS) entry which is preliminary data.</text>
</comment>
<dbReference type="RefSeq" id="WP_159748043.1">
    <property type="nucleotide sequence ID" value="NZ_BLIR01000003.1"/>
</dbReference>
<name>A0A640UYC1_9ACTN</name>
<dbReference type="OrthoDB" id="4062786at2"/>
<dbReference type="AlphaFoldDB" id="A0A640UYC1"/>
<accession>A0A640UYC1</accession>
<gene>
    <name evidence="1" type="ORF">Stube_58310</name>
</gene>
<dbReference type="EMBL" id="BLIR01000003">
    <property type="protein sequence ID" value="GFE41158.1"/>
    <property type="molecule type" value="Genomic_DNA"/>
</dbReference>
<dbReference type="GeneID" id="96286898"/>
<protein>
    <recommendedName>
        <fullName evidence="3">Reverse transcriptase domain-containing protein</fullName>
    </recommendedName>
</protein>
<proteinExistence type="predicted"/>
<organism evidence="1 2">
    <name type="scientific">Streptomyces tubercidicus</name>
    <dbReference type="NCBI Taxonomy" id="47759"/>
    <lineage>
        <taxon>Bacteria</taxon>
        <taxon>Bacillati</taxon>
        <taxon>Actinomycetota</taxon>
        <taxon>Actinomycetes</taxon>
        <taxon>Kitasatosporales</taxon>
        <taxon>Streptomycetaceae</taxon>
        <taxon>Streptomyces</taxon>
    </lineage>
</organism>
<dbReference type="Proteomes" id="UP000431826">
    <property type="component" value="Unassembled WGS sequence"/>
</dbReference>